<evidence type="ECO:0000313" key="1">
    <source>
        <dbReference type="EMBL" id="KAH3778168.1"/>
    </source>
</evidence>
<comment type="caution">
    <text evidence="1">The sequence shown here is derived from an EMBL/GenBank/DDBJ whole genome shotgun (WGS) entry which is preliminary data.</text>
</comment>
<protein>
    <submittedName>
        <fullName evidence="1">Uncharacterized protein</fullName>
    </submittedName>
</protein>
<proteinExistence type="predicted"/>
<reference evidence="1" key="2">
    <citation type="submission" date="2020-11" db="EMBL/GenBank/DDBJ databases">
        <authorList>
            <person name="McCartney M.A."/>
            <person name="Auch B."/>
            <person name="Kono T."/>
            <person name="Mallez S."/>
            <person name="Becker A."/>
            <person name="Gohl D.M."/>
            <person name="Silverstein K.A.T."/>
            <person name="Koren S."/>
            <person name="Bechman K.B."/>
            <person name="Herman A."/>
            <person name="Abrahante J.E."/>
            <person name="Garbe J."/>
        </authorList>
    </citation>
    <scope>NUCLEOTIDE SEQUENCE</scope>
    <source>
        <strain evidence="1">Duluth1</strain>
        <tissue evidence="1">Whole animal</tissue>
    </source>
</reference>
<organism evidence="1 2">
    <name type="scientific">Dreissena polymorpha</name>
    <name type="common">Zebra mussel</name>
    <name type="synonym">Mytilus polymorpha</name>
    <dbReference type="NCBI Taxonomy" id="45954"/>
    <lineage>
        <taxon>Eukaryota</taxon>
        <taxon>Metazoa</taxon>
        <taxon>Spiralia</taxon>
        <taxon>Lophotrochozoa</taxon>
        <taxon>Mollusca</taxon>
        <taxon>Bivalvia</taxon>
        <taxon>Autobranchia</taxon>
        <taxon>Heteroconchia</taxon>
        <taxon>Euheterodonta</taxon>
        <taxon>Imparidentia</taxon>
        <taxon>Neoheterodontei</taxon>
        <taxon>Myida</taxon>
        <taxon>Dreissenoidea</taxon>
        <taxon>Dreissenidae</taxon>
        <taxon>Dreissena</taxon>
    </lineage>
</organism>
<sequence length="130" mass="14787">MLYFCQEEETEEDIACQELERKLAEKGVNVSAATLQRALYPPSGRTKYYQISADLPRKPSLTLLSHPKTWLPEEYKQLQRAEKNLGRLTVLAYSTLQVLLSHMLCVSIGSYKPHSWETELNASVKVSAKT</sequence>
<dbReference type="EMBL" id="JAIWYP010000009">
    <property type="protein sequence ID" value="KAH3778168.1"/>
    <property type="molecule type" value="Genomic_DNA"/>
</dbReference>
<reference evidence="1" key="1">
    <citation type="journal article" date="2019" name="bioRxiv">
        <title>The Genome of the Zebra Mussel, Dreissena polymorpha: A Resource for Invasive Species Research.</title>
        <authorList>
            <person name="McCartney M.A."/>
            <person name="Auch B."/>
            <person name="Kono T."/>
            <person name="Mallez S."/>
            <person name="Zhang Y."/>
            <person name="Obille A."/>
            <person name="Becker A."/>
            <person name="Abrahante J.E."/>
            <person name="Garbe J."/>
            <person name="Badalamenti J.P."/>
            <person name="Herman A."/>
            <person name="Mangelson H."/>
            <person name="Liachko I."/>
            <person name="Sullivan S."/>
            <person name="Sone E.D."/>
            <person name="Koren S."/>
            <person name="Silverstein K.A.T."/>
            <person name="Beckman K.B."/>
            <person name="Gohl D.M."/>
        </authorList>
    </citation>
    <scope>NUCLEOTIDE SEQUENCE</scope>
    <source>
        <strain evidence="1">Duluth1</strain>
        <tissue evidence="1">Whole animal</tissue>
    </source>
</reference>
<name>A0A9D4EF39_DREPO</name>
<accession>A0A9D4EF39</accession>
<keyword evidence="2" id="KW-1185">Reference proteome</keyword>
<dbReference type="Proteomes" id="UP000828390">
    <property type="component" value="Unassembled WGS sequence"/>
</dbReference>
<evidence type="ECO:0000313" key="2">
    <source>
        <dbReference type="Proteomes" id="UP000828390"/>
    </source>
</evidence>
<gene>
    <name evidence="1" type="ORF">DPMN_179621</name>
</gene>
<dbReference type="AlphaFoldDB" id="A0A9D4EF39"/>